<dbReference type="GO" id="GO:0005506">
    <property type="term" value="F:iron ion binding"/>
    <property type="evidence" value="ECO:0007669"/>
    <property type="project" value="InterPro"/>
</dbReference>
<keyword evidence="9" id="KW-1185">Reference proteome</keyword>
<accession>A0A6A7AHM7</accession>
<evidence type="ECO:0000256" key="5">
    <source>
        <dbReference type="ARBA" id="ARBA00023004"/>
    </source>
</evidence>
<proteinExistence type="predicted"/>
<evidence type="ECO:0000259" key="7">
    <source>
        <dbReference type="SMART" id="SM00702"/>
    </source>
</evidence>
<protein>
    <recommendedName>
        <fullName evidence="7">Prolyl 4-hydroxylase alpha subunit domain-containing protein</fullName>
    </recommendedName>
</protein>
<keyword evidence="6" id="KW-0812">Transmembrane</keyword>
<evidence type="ECO:0000256" key="2">
    <source>
        <dbReference type="ARBA" id="ARBA00022723"/>
    </source>
</evidence>
<keyword evidence="6" id="KW-0472">Membrane</keyword>
<comment type="cofactor">
    <cofactor evidence="1">
        <name>L-ascorbate</name>
        <dbReference type="ChEBI" id="CHEBI:38290"/>
    </cofactor>
</comment>
<dbReference type="Proteomes" id="UP000799424">
    <property type="component" value="Unassembled WGS sequence"/>
</dbReference>
<dbReference type="InterPro" id="IPR044862">
    <property type="entry name" value="Pro_4_hyd_alph_FE2OG_OXY"/>
</dbReference>
<dbReference type="FunFam" id="2.60.120.620:FF:000027">
    <property type="entry name" value="Oxidoreductase, 2OG-Fe(II) oxygenase family family"/>
    <property type="match status" value="1"/>
</dbReference>
<evidence type="ECO:0000313" key="8">
    <source>
        <dbReference type="EMBL" id="KAF2832218.1"/>
    </source>
</evidence>
<dbReference type="AlphaFoldDB" id="A0A6A7AHM7"/>
<dbReference type="GO" id="GO:0031418">
    <property type="term" value="F:L-ascorbic acid binding"/>
    <property type="evidence" value="ECO:0007669"/>
    <property type="project" value="InterPro"/>
</dbReference>
<name>A0A6A7AHM7_9PLEO</name>
<sequence length="307" mass="34005">MQSSSSFSLSTLVQYAFFAVVVYVLAGAPLSNIVSESNAGGGTGVGGAGGNVAQEKIDSLVVPERDLKCVEHMYKGVHILSREPLVVYIEGFLGEEEAKHVVRVSEPNFKPSTIWTAGQETLNTKIRHSEKAQLPRDQTVKCIEDRARRFQGWRPYVFVEKLWAQRYGTGGHYTYHYDWSTATKNSGRVSSFMVYLEANCTGGGTHFPRLPHPSTTSNESDWCRFIECPSPSTKADVEDPLREGVIFKPVAGNAVYWENMRSDGSGYKESWHAGLPVESGTKIGLNIWNWLQVGYVPPTEGGDEMKT</sequence>
<dbReference type="GO" id="GO:0005783">
    <property type="term" value="C:endoplasmic reticulum"/>
    <property type="evidence" value="ECO:0007669"/>
    <property type="project" value="TreeGrafter"/>
</dbReference>
<feature type="transmembrane region" description="Helical" evidence="6">
    <location>
        <begin position="12"/>
        <end position="30"/>
    </location>
</feature>
<evidence type="ECO:0000256" key="4">
    <source>
        <dbReference type="ARBA" id="ARBA00023002"/>
    </source>
</evidence>
<gene>
    <name evidence="8" type="ORF">CC86DRAFT_366084</name>
</gene>
<keyword evidence="4" id="KW-0560">Oxidoreductase</keyword>
<keyword evidence="5" id="KW-0408">Iron</keyword>
<dbReference type="Pfam" id="PF13640">
    <property type="entry name" value="2OG-FeII_Oxy_3"/>
    <property type="match status" value="1"/>
</dbReference>
<evidence type="ECO:0000256" key="1">
    <source>
        <dbReference type="ARBA" id="ARBA00001961"/>
    </source>
</evidence>
<reference evidence="8" key="1">
    <citation type="journal article" date="2020" name="Stud. Mycol.">
        <title>101 Dothideomycetes genomes: a test case for predicting lifestyles and emergence of pathogens.</title>
        <authorList>
            <person name="Haridas S."/>
            <person name="Albert R."/>
            <person name="Binder M."/>
            <person name="Bloem J."/>
            <person name="Labutti K."/>
            <person name="Salamov A."/>
            <person name="Andreopoulos B."/>
            <person name="Baker S."/>
            <person name="Barry K."/>
            <person name="Bills G."/>
            <person name="Bluhm B."/>
            <person name="Cannon C."/>
            <person name="Castanera R."/>
            <person name="Culley D."/>
            <person name="Daum C."/>
            <person name="Ezra D."/>
            <person name="Gonzalez J."/>
            <person name="Henrissat B."/>
            <person name="Kuo A."/>
            <person name="Liang C."/>
            <person name="Lipzen A."/>
            <person name="Lutzoni F."/>
            <person name="Magnuson J."/>
            <person name="Mondo S."/>
            <person name="Nolan M."/>
            <person name="Ohm R."/>
            <person name="Pangilinan J."/>
            <person name="Park H.-J."/>
            <person name="Ramirez L."/>
            <person name="Alfaro M."/>
            <person name="Sun H."/>
            <person name="Tritt A."/>
            <person name="Yoshinaga Y."/>
            <person name="Zwiers L.-H."/>
            <person name="Turgeon B."/>
            <person name="Goodwin S."/>
            <person name="Spatafora J."/>
            <person name="Crous P."/>
            <person name="Grigoriev I."/>
        </authorList>
    </citation>
    <scope>NUCLEOTIDE SEQUENCE</scope>
    <source>
        <strain evidence="8">CBS 113818</strain>
    </source>
</reference>
<dbReference type="Gene3D" id="2.60.120.620">
    <property type="entry name" value="q2cbj1_9rhob like domain"/>
    <property type="match status" value="1"/>
</dbReference>
<dbReference type="PANTHER" id="PTHR10869">
    <property type="entry name" value="PROLYL 4-HYDROXYLASE ALPHA SUBUNIT"/>
    <property type="match status" value="1"/>
</dbReference>
<evidence type="ECO:0000256" key="6">
    <source>
        <dbReference type="SAM" id="Phobius"/>
    </source>
</evidence>
<dbReference type="InterPro" id="IPR006620">
    <property type="entry name" value="Pro_4_hyd_alph"/>
</dbReference>
<dbReference type="PANTHER" id="PTHR10869:SF246">
    <property type="entry name" value="TRANSMEMBRANE PROLYL 4-HYDROXYLASE"/>
    <property type="match status" value="1"/>
</dbReference>
<evidence type="ECO:0000313" key="9">
    <source>
        <dbReference type="Proteomes" id="UP000799424"/>
    </source>
</evidence>
<organism evidence="8 9">
    <name type="scientific">Ophiobolus disseminans</name>
    <dbReference type="NCBI Taxonomy" id="1469910"/>
    <lineage>
        <taxon>Eukaryota</taxon>
        <taxon>Fungi</taxon>
        <taxon>Dikarya</taxon>
        <taxon>Ascomycota</taxon>
        <taxon>Pezizomycotina</taxon>
        <taxon>Dothideomycetes</taxon>
        <taxon>Pleosporomycetidae</taxon>
        <taxon>Pleosporales</taxon>
        <taxon>Pleosporineae</taxon>
        <taxon>Phaeosphaeriaceae</taxon>
        <taxon>Ophiobolus</taxon>
    </lineage>
</organism>
<dbReference type="InterPro" id="IPR045054">
    <property type="entry name" value="P4HA-like"/>
</dbReference>
<evidence type="ECO:0000256" key="3">
    <source>
        <dbReference type="ARBA" id="ARBA00022964"/>
    </source>
</evidence>
<dbReference type="EMBL" id="MU006217">
    <property type="protein sequence ID" value="KAF2832218.1"/>
    <property type="molecule type" value="Genomic_DNA"/>
</dbReference>
<dbReference type="OrthoDB" id="420380at2759"/>
<dbReference type="SMART" id="SM00702">
    <property type="entry name" value="P4Hc"/>
    <property type="match status" value="1"/>
</dbReference>
<dbReference type="GO" id="GO:0004656">
    <property type="term" value="F:procollagen-proline 4-dioxygenase activity"/>
    <property type="evidence" value="ECO:0007669"/>
    <property type="project" value="TreeGrafter"/>
</dbReference>
<keyword evidence="6" id="KW-1133">Transmembrane helix</keyword>
<feature type="domain" description="Prolyl 4-hydroxylase alpha subunit" evidence="7">
    <location>
        <begin position="84"/>
        <end position="290"/>
    </location>
</feature>
<keyword evidence="3" id="KW-0223">Dioxygenase</keyword>
<keyword evidence="2" id="KW-0479">Metal-binding</keyword>